<evidence type="ECO:0000256" key="6">
    <source>
        <dbReference type="ARBA" id="ARBA00023242"/>
    </source>
</evidence>
<dbReference type="PANTHER" id="PTHR33572">
    <property type="entry name" value="SPORE DEVELOPMENT REGULATOR VOSA"/>
    <property type="match status" value="1"/>
</dbReference>
<dbReference type="GO" id="GO:0005634">
    <property type="term" value="C:nucleus"/>
    <property type="evidence" value="ECO:0007669"/>
    <property type="project" value="UniProtKB-SubCell"/>
</dbReference>
<evidence type="ECO:0000256" key="1">
    <source>
        <dbReference type="ARBA" id="ARBA00004123"/>
    </source>
</evidence>
<gene>
    <name evidence="10" type="ORF">BN7_193</name>
</gene>
<dbReference type="PANTHER" id="PTHR33572:SF14">
    <property type="entry name" value="DEVELOPMENTAL AND SECONDARY METABOLISM REGULATOR VEA"/>
    <property type="match status" value="1"/>
</dbReference>
<keyword evidence="6" id="KW-0539">Nucleus</keyword>
<dbReference type="PROSITE" id="PS51821">
    <property type="entry name" value="VELVET"/>
    <property type="match status" value="1"/>
</dbReference>
<feature type="region of interest" description="Disordered" evidence="8">
    <location>
        <begin position="511"/>
        <end position="598"/>
    </location>
</feature>
<keyword evidence="5" id="KW-0804">Transcription</keyword>
<evidence type="ECO:0000256" key="2">
    <source>
        <dbReference type="ARBA" id="ARBA00004496"/>
    </source>
</evidence>
<comment type="caution">
    <text evidence="10">The sequence shown here is derived from an EMBL/GenBank/DDBJ whole genome shotgun (WGS) entry which is preliminary data.</text>
</comment>
<evidence type="ECO:0000256" key="3">
    <source>
        <dbReference type="ARBA" id="ARBA00022490"/>
    </source>
</evidence>
<dbReference type="STRING" id="1206466.K0KGZ3"/>
<reference evidence="10 11" key="1">
    <citation type="journal article" date="2012" name="Eukaryot. Cell">
        <title>Draft genome sequence of Wickerhamomyces ciferrii NRRL Y-1031 F-60-10.</title>
        <authorList>
            <person name="Schneider J."/>
            <person name="Andrea H."/>
            <person name="Blom J."/>
            <person name="Jaenicke S."/>
            <person name="Ruckert C."/>
            <person name="Schorsch C."/>
            <person name="Szczepanowski R."/>
            <person name="Farwick M."/>
            <person name="Goesmann A."/>
            <person name="Puhler A."/>
            <person name="Schaffer S."/>
            <person name="Tauch A."/>
            <person name="Kohler T."/>
            <person name="Brinkrolf K."/>
        </authorList>
    </citation>
    <scope>NUCLEOTIDE SEQUENCE [LARGE SCALE GENOMIC DNA]</scope>
    <source>
        <strain evidence="11">ATCC 14091 / BCRC 22168 / CBS 111 / JCM 3599 / NBRC 0793 / NRRL Y-1031 F-60-10</strain>
    </source>
</reference>
<dbReference type="eggNOG" id="ENOG502QVY9">
    <property type="taxonomic scope" value="Eukaryota"/>
</dbReference>
<dbReference type="EMBL" id="CAIF01000002">
    <property type="protein sequence ID" value="CCH40659.1"/>
    <property type="molecule type" value="Genomic_DNA"/>
</dbReference>
<evidence type="ECO:0000256" key="7">
    <source>
        <dbReference type="ARBA" id="ARBA00038005"/>
    </source>
</evidence>
<sequence length="598" mass="68056">MAIGSTQKSSIGFLLSGPPAEETVSIGPKTSIRSTNAKRRQIIRPKNPKFSLKLIQQPSHAKVSPRPPSRVFPPFSEHRPIHPPPVLQLRVDDFKFKNDPAFLDDDFLDRLHDTSDPRSSERIEELKIIKDMRSCKIPSWAHYSTFFVTVRLQTVKGQNEKVLFNNKAEKSVDDLLIGIKVCSGMAISLRTSSPANSFLNKTLPGEKPKSSNYAIAFVFSDLSVRKIGTFNLKFDLFEVFQGKIYWRNELVSDNFTVYTPKKFPGSFPSTALTSFLYKHGARIRQRKRVNNSNNRDNNGSTRKFAELEDDQDEDSNYSMRRFNSSSSTLKNPPEKLPKIQDGPFMLYQQPAQHQSYQTVIQTPRPVQFYQISPINSQLQPPVQIHSQQKSQSPHLQPSPEHIQAPQQTKLPSVGHFHEPVYVYPPSLPQHQHRYQRVLPQHMVPAPPLQLSQQQSGVTYAYQTHDPNQTPTLIQRIPITTGPYYQQSSSMFTPQHPMVHQVQQIQPIQHLPQHSHQVTTQQLSPRSQQGQSGQTLSQIQQVQTSITIQQQQHQQQQPQRPPQHEGKPLIKPTQSGPTSNLPPQVNGYTNFNYGQPNGQ</sequence>
<dbReference type="InParanoid" id="K0KGZ3"/>
<feature type="compositionally biased region" description="Polar residues" evidence="8">
    <location>
        <begin position="316"/>
        <end position="330"/>
    </location>
</feature>
<name>K0KGZ3_WICCF</name>
<feature type="compositionally biased region" description="Polar residues" evidence="8">
    <location>
        <begin position="379"/>
        <end position="395"/>
    </location>
</feature>
<dbReference type="Pfam" id="PF11754">
    <property type="entry name" value="Velvet"/>
    <property type="match status" value="1"/>
</dbReference>
<evidence type="ECO:0000313" key="10">
    <source>
        <dbReference type="EMBL" id="CCH40659.1"/>
    </source>
</evidence>
<evidence type="ECO:0000313" key="11">
    <source>
        <dbReference type="Proteomes" id="UP000009328"/>
    </source>
</evidence>
<dbReference type="Proteomes" id="UP000009328">
    <property type="component" value="Unassembled WGS sequence"/>
</dbReference>
<dbReference type="GO" id="GO:0005737">
    <property type="term" value="C:cytoplasm"/>
    <property type="evidence" value="ECO:0007669"/>
    <property type="project" value="UniProtKB-SubCell"/>
</dbReference>
<dbReference type="HOGENOM" id="CLU_456505_0_0_1"/>
<feature type="region of interest" description="Disordered" evidence="8">
    <location>
        <begin position="1"/>
        <end position="26"/>
    </location>
</feature>
<comment type="subcellular location">
    <subcellularLocation>
        <location evidence="2">Cytoplasm</location>
    </subcellularLocation>
    <subcellularLocation>
        <location evidence="1">Nucleus</location>
    </subcellularLocation>
</comment>
<dbReference type="InterPro" id="IPR038491">
    <property type="entry name" value="Velvet_dom_sf"/>
</dbReference>
<accession>K0KGZ3</accession>
<dbReference type="AlphaFoldDB" id="K0KGZ3"/>
<feature type="region of interest" description="Disordered" evidence="8">
    <location>
        <begin position="287"/>
        <end position="340"/>
    </location>
</feature>
<keyword evidence="4" id="KW-0805">Transcription regulation</keyword>
<protein>
    <recommendedName>
        <fullName evidence="9">Velvet domain-containing protein</fullName>
    </recommendedName>
</protein>
<evidence type="ECO:0000259" key="9">
    <source>
        <dbReference type="PROSITE" id="PS51821"/>
    </source>
</evidence>
<feature type="compositionally biased region" description="Polar residues" evidence="8">
    <location>
        <begin position="517"/>
        <end position="526"/>
    </location>
</feature>
<evidence type="ECO:0000256" key="4">
    <source>
        <dbReference type="ARBA" id="ARBA00023015"/>
    </source>
</evidence>
<feature type="compositionally biased region" description="Polar residues" evidence="8">
    <location>
        <begin position="571"/>
        <end position="598"/>
    </location>
</feature>
<keyword evidence="3" id="KW-0963">Cytoplasm</keyword>
<evidence type="ECO:0000256" key="5">
    <source>
        <dbReference type="ARBA" id="ARBA00023163"/>
    </source>
</evidence>
<feature type="compositionally biased region" description="Low complexity" evidence="8">
    <location>
        <begin position="527"/>
        <end position="557"/>
    </location>
</feature>
<dbReference type="Gene3D" id="2.60.40.3960">
    <property type="entry name" value="Velvet domain"/>
    <property type="match status" value="1"/>
</dbReference>
<feature type="region of interest" description="Disordered" evidence="8">
    <location>
        <begin position="379"/>
        <end position="405"/>
    </location>
</feature>
<feature type="compositionally biased region" description="Polar residues" evidence="8">
    <location>
        <begin position="1"/>
        <end position="10"/>
    </location>
</feature>
<feature type="domain" description="Velvet" evidence="9">
    <location>
        <begin position="45"/>
        <end position="286"/>
    </location>
</feature>
<keyword evidence="11" id="KW-1185">Reference proteome</keyword>
<proteinExistence type="inferred from homology"/>
<dbReference type="InterPro" id="IPR037525">
    <property type="entry name" value="Velvet_dom"/>
</dbReference>
<organism evidence="10 11">
    <name type="scientific">Wickerhamomyces ciferrii (strain ATCC 14091 / BCRC 22168 / CBS 111 / JCM 3599 / NBRC 0793 / NRRL Y-1031 F-60-10)</name>
    <name type="common">Yeast</name>
    <name type="synonym">Pichia ciferrii</name>
    <dbReference type="NCBI Taxonomy" id="1206466"/>
    <lineage>
        <taxon>Eukaryota</taxon>
        <taxon>Fungi</taxon>
        <taxon>Dikarya</taxon>
        <taxon>Ascomycota</taxon>
        <taxon>Saccharomycotina</taxon>
        <taxon>Saccharomycetes</taxon>
        <taxon>Phaffomycetales</taxon>
        <taxon>Wickerhamomycetaceae</taxon>
        <taxon>Wickerhamomyces</taxon>
    </lineage>
</organism>
<dbReference type="InterPro" id="IPR021740">
    <property type="entry name" value="Velvet"/>
</dbReference>
<comment type="similarity">
    <text evidence="7">Belongs to the velvet family. VeA subfamily.</text>
</comment>
<evidence type="ECO:0000256" key="8">
    <source>
        <dbReference type="SAM" id="MobiDB-lite"/>
    </source>
</evidence>